<keyword evidence="13" id="KW-0496">Mitochondrion</keyword>
<evidence type="ECO:0000256" key="16">
    <source>
        <dbReference type="ARBA" id="ARBA00037860"/>
    </source>
</evidence>
<dbReference type="Gene3D" id="3.30.1010.10">
    <property type="entry name" value="Phosphatidylinositol 3-kinase Catalytic Subunit, Chain A, domain 4"/>
    <property type="match status" value="1"/>
</dbReference>
<dbReference type="Gene3D" id="1.10.1070.11">
    <property type="entry name" value="Phosphatidylinositol 3-/4-kinase, catalytic domain"/>
    <property type="match status" value="1"/>
</dbReference>
<dbReference type="GO" id="GO:0048015">
    <property type="term" value="P:phosphatidylinositol-mediated signaling"/>
    <property type="evidence" value="ECO:0007669"/>
    <property type="project" value="TreeGrafter"/>
</dbReference>
<feature type="compositionally biased region" description="Low complexity" evidence="18">
    <location>
        <begin position="89"/>
        <end position="99"/>
    </location>
</feature>
<evidence type="ECO:0000256" key="10">
    <source>
        <dbReference type="ARBA" id="ARBA00022824"/>
    </source>
</evidence>
<dbReference type="Pfam" id="PF21245">
    <property type="entry name" value="PI4KB-PIK1_PIK"/>
    <property type="match status" value="1"/>
</dbReference>
<evidence type="ECO:0000256" key="5">
    <source>
        <dbReference type="ARBA" id="ARBA00012169"/>
    </source>
</evidence>
<keyword evidence="14" id="KW-0472">Membrane</keyword>
<evidence type="ECO:0000256" key="8">
    <source>
        <dbReference type="ARBA" id="ARBA00022777"/>
    </source>
</evidence>
<dbReference type="GO" id="GO:0005741">
    <property type="term" value="C:mitochondrial outer membrane"/>
    <property type="evidence" value="ECO:0007669"/>
    <property type="project" value="UniProtKB-SubCell"/>
</dbReference>
<evidence type="ECO:0000256" key="4">
    <source>
        <dbReference type="ARBA" id="ARBA00006209"/>
    </source>
</evidence>
<feature type="region of interest" description="Disordered" evidence="18">
    <location>
        <begin position="65"/>
        <end position="99"/>
    </location>
</feature>
<dbReference type="Ensembl" id="ENSMALT00000018327.1">
    <property type="protein sequence ID" value="ENSMALP00000017978.1"/>
    <property type="gene ID" value="ENSMALG00000012520.1"/>
</dbReference>
<dbReference type="InterPro" id="IPR000403">
    <property type="entry name" value="PI3/4_kinase_cat_dom"/>
</dbReference>
<keyword evidence="22" id="KW-1185">Reference proteome</keyword>
<name>A0A3Q3JF41_MONAL</name>
<dbReference type="SMART" id="SM00146">
    <property type="entry name" value="PI3Kc"/>
    <property type="match status" value="1"/>
</dbReference>
<evidence type="ECO:0000313" key="22">
    <source>
        <dbReference type="Proteomes" id="UP000261600"/>
    </source>
</evidence>
<keyword evidence="7" id="KW-0547">Nucleotide-binding</keyword>
<comment type="cofactor">
    <cofactor evidence="1">
        <name>Mn(2+)</name>
        <dbReference type="ChEBI" id="CHEBI:29035"/>
    </cofactor>
</comment>
<evidence type="ECO:0000256" key="15">
    <source>
        <dbReference type="ARBA" id="ARBA00036767"/>
    </source>
</evidence>
<dbReference type="AlphaFoldDB" id="A0A3Q3JF41"/>
<keyword evidence="8" id="KW-0418">Kinase</keyword>
<dbReference type="GO" id="GO:0030867">
    <property type="term" value="C:rough endoplasmic reticulum membrane"/>
    <property type="evidence" value="ECO:0007669"/>
    <property type="project" value="UniProtKB-SubCell"/>
</dbReference>
<dbReference type="GO" id="GO:0005524">
    <property type="term" value="F:ATP binding"/>
    <property type="evidence" value="ECO:0007669"/>
    <property type="project" value="UniProtKB-KW"/>
</dbReference>
<evidence type="ECO:0000313" key="21">
    <source>
        <dbReference type="Ensembl" id="ENSMALP00000017978.1"/>
    </source>
</evidence>
<evidence type="ECO:0000259" key="19">
    <source>
        <dbReference type="PROSITE" id="PS50290"/>
    </source>
</evidence>
<evidence type="ECO:0000256" key="3">
    <source>
        <dbReference type="ARBA" id="ARBA00004450"/>
    </source>
</evidence>
<feature type="compositionally biased region" description="Low complexity" evidence="18">
    <location>
        <begin position="227"/>
        <end position="247"/>
    </location>
</feature>
<dbReference type="PANTHER" id="PTHR10048">
    <property type="entry name" value="PHOSPHATIDYLINOSITOL KINASE"/>
    <property type="match status" value="1"/>
</dbReference>
<keyword evidence="11" id="KW-0067">ATP-binding</keyword>
<dbReference type="GO" id="GO:0046854">
    <property type="term" value="P:phosphatidylinositol phosphate biosynthetic process"/>
    <property type="evidence" value="ECO:0007669"/>
    <property type="project" value="InterPro"/>
</dbReference>
<organism evidence="21 22">
    <name type="scientific">Monopterus albus</name>
    <name type="common">Swamp eel</name>
    <dbReference type="NCBI Taxonomy" id="43700"/>
    <lineage>
        <taxon>Eukaryota</taxon>
        <taxon>Metazoa</taxon>
        <taxon>Chordata</taxon>
        <taxon>Craniata</taxon>
        <taxon>Vertebrata</taxon>
        <taxon>Euteleostomi</taxon>
        <taxon>Actinopterygii</taxon>
        <taxon>Neopterygii</taxon>
        <taxon>Teleostei</taxon>
        <taxon>Neoteleostei</taxon>
        <taxon>Acanthomorphata</taxon>
        <taxon>Anabantaria</taxon>
        <taxon>Synbranchiformes</taxon>
        <taxon>Synbranchidae</taxon>
        <taxon>Monopterus</taxon>
    </lineage>
</organism>
<dbReference type="Pfam" id="PF00454">
    <property type="entry name" value="PI3_PI4_kinase"/>
    <property type="match status" value="1"/>
</dbReference>
<dbReference type="Proteomes" id="UP000261600">
    <property type="component" value="Unplaced"/>
</dbReference>
<evidence type="ECO:0000259" key="20">
    <source>
        <dbReference type="PROSITE" id="PS51545"/>
    </source>
</evidence>
<feature type="domain" description="PIK helical" evidence="20">
    <location>
        <begin position="31"/>
        <end position="222"/>
    </location>
</feature>
<dbReference type="EC" id="2.7.1.67" evidence="5"/>
<evidence type="ECO:0000256" key="6">
    <source>
        <dbReference type="ARBA" id="ARBA00022679"/>
    </source>
</evidence>
<dbReference type="FunFam" id="1.10.1070.11:FF:000004">
    <property type="entry name" value="Phosphatidylinositol 4-kinase, catalytic, beta"/>
    <property type="match status" value="1"/>
</dbReference>
<comment type="catalytic activity">
    <reaction evidence="15">
        <text>a 1,2-diacyl-sn-glycero-3-phospho-(1D-myo-inositol) + ATP = a 1,2-diacyl-sn-glycero-3-phospho-(1D-myo-inositol 4-phosphate) + ADP + H(+)</text>
        <dbReference type="Rhea" id="RHEA:19877"/>
        <dbReference type="ChEBI" id="CHEBI:15378"/>
        <dbReference type="ChEBI" id="CHEBI:30616"/>
        <dbReference type="ChEBI" id="CHEBI:57880"/>
        <dbReference type="ChEBI" id="CHEBI:58178"/>
        <dbReference type="ChEBI" id="CHEBI:456216"/>
        <dbReference type="EC" id="2.7.1.67"/>
    </reaction>
    <physiologicalReaction direction="left-to-right" evidence="15">
        <dbReference type="Rhea" id="RHEA:19878"/>
    </physiologicalReaction>
</comment>
<dbReference type="CDD" id="cd05168">
    <property type="entry name" value="PI4Kc_III_beta"/>
    <property type="match status" value="1"/>
</dbReference>
<dbReference type="InterPro" id="IPR011009">
    <property type="entry name" value="Kinase-like_dom_sf"/>
</dbReference>
<accession>A0A3Q3JF41</accession>
<proteinExistence type="inferred from homology"/>
<feature type="compositionally biased region" description="Basic and acidic residues" evidence="18">
    <location>
        <begin position="65"/>
        <end position="80"/>
    </location>
</feature>
<dbReference type="InterPro" id="IPR036940">
    <property type="entry name" value="PI3/4_kinase_cat_sf"/>
</dbReference>
<evidence type="ECO:0000256" key="9">
    <source>
        <dbReference type="ARBA" id="ARBA00022787"/>
    </source>
</evidence>
<feature type="compositionally biased region" description="Low complexity" evidence="18">
    <location>
        <begin position="31"/>
        <end position="40"/>
    </location>
</feature>
<feature type="domain" description="PI3K/PI4K catalytic" evidence="19">
    <location>
        <begin position="497"/>
        <end position="763"/>
    </location>
</feature>
<dbReference type="InterPro" id="IPR018936">
    <property type="entry name" value="PI3/4_kinase_CS"/>
</dbReference>
<comment type="similarity">
    <text evidence="4">Belongs to the PI3/PI4-kinase family. Type III PI4K subfamily.</text>
</comment>
<feature type="region of interest" description="Disordered" evidence="18">
    <location>
        <begin position="1"/>
        <end position="40"/>
    </location>
</feature>
<keyword evidence="9" id="KW-1000">Mitochondrion outer membrane</keyword>
<dbReference type="GO" id="GO:0004430">
    <property type="term" value="F:1-phosphatidylinositol 4-kinase activity"/>
    <property type="evidence" value="ECO:0007669"/>
    <property type="project" value="UniProtKB-EC"/>
</dbReference>
<dbReference type="InterPro" id="IPR015433">
    <property type="entry name" value="PI3/4_kinase"/>
</dbReference>
<dbReference type="PROSITE" id="PS00915">
    <property type="entry name" value="PI3_4_KINASE_1"/>
    <property type="match status" value="1"/>
</dbReference>
<evidence type="ECO:0000256" key="11">
    <source>
        <dbReference type="ARBA" id="ARBA00022840"/>
    </source>
</evidence>
<evidence type="ECO:0000256" key="18">
    <source>
        <dbReference type="SAM" id="MobiDB-lite"/>
    </source>
</evidence>
<dbReference type="InterPro" id="IPR057754">
    <property type="entry name" value="PI4-kinase_beta/PIK1_cat"/>
</dbReference>
<evidence type="ECO:0000256" key="14">
    <source>
        <dbReference type="ARBA" id="ARBA00023136"/>
    </source>
</evidence>
<dbReference type="PROSITE" id="PS50290">
    <property type="entry name" value="PI3_4_KINASE_3"/>
    <property type="match status" value="1"/>
</dbReference>
<feature type="region of interest" description="Disordered" evidence="18">
    <location>
        <begin position="225"/>
        <end position="298"/>
    </location>
</feature>
<reference evidence="21" key="1">
    <citation type="submission" date="2025-08" db="UniProtKB">
        <authorList>
            <consortium name="Ensembl"/>
        </authorList>
    </citation>
    <scope>IDENTIFICATION</scope>
</reference>
<dbReference type="PANTHER" id="PTHR10048:SF22">
    <property type="entry name" value="PHOSPHATIDYLINOSITOL 4-KINASE BETA"/>
    <property type="match status" value="1"/>
</dbReference>
<dbReference type="PROSITE" id="PS00916">
    <property type="entry name" value="PI3_4_KINASE_2"/>
    <property type="match status" value="1"/>
</dbReference>
<dbReference type="FunFam" id="3.30.1010.10:FF:000031">
    <property type="entry name" value="Phosphatidylinositol 4-kinase beta"/>
    <property type="match status" value="1"/>
</dbReference>
<protein>
    <recommendedName>
        <fullName evidence="17">Phosphatidylinositol 4-kinase beta</fullName>
        <ecNumber evidence="5">2.7.1.67</ecNumber>
    </recommendedName>
</protein>
<dbReference type="SUPFAM" id="SSF56112">
    <property type="entry name" value="Protein kinase-like (PK-like)"/>
    <property type="match status" value="1"/>
</dbReference>
<evidence type="ECO:0000256" key="17">
    <source>
        <dbReference type="ARBA" id="ARBA00039877"/>
    </source>
</evidence>
<dbReference type="InterPro" id="IPR001263">
    <property type="entry name" value="PI3K_accessory_dom"/>
</dbReference>
<keyword evidence="10" id="KW-0256">Endoplasmic reticulum</keyword>
<evidence type="ECO:0000256" key="13">
    <source>
        <dbReference type="ARBA" id="ARBA00023128"/>
    </source>
</evidence>
<evidence type="ECO:0000256" key="7">
    <source>
        <dbReference type="ARBA" id="ARBA00022741"/>
    </source>
</evidence>
<keyword evidence="12" id="KW-0443">Lipid metabolism</keyword>
<evidence type="ECO:0000256" key="12">
    <source>
        <dbReference type="ARBA" id="ARBA00023098"/>
    </source>
</evidence>
<dbReference type="InterPro" id="IPR049160">
    <property type="entry name" value="PI4KB-PIK1_PIK"/>
</dbReference>
<comment type="subcellular location">
    <subcellularLocation>
        <location evidence="3">Mitochondrion outer membrane</location>
        <topology evidence="3">Peripheral membrane protein</topology>
    </subcellularLocation>
    <subcellularLocation>
        <location evidence="16">Rough endoplasmic reticulum membrane</location>
        <topology evidence="16">Peripheral membrane protein</topology>
    </subcellularLocation>
</comment>
<sequence>MADAKVSVSPALQPLRCSPSHSTLPSPPTSPSHTTFSCPSSPSMIDPAVALKACQEVLLKVKLQNRDVPDQQQLDNRRQQDGLPPPSHPESSPGPQSAAAAAASSKQSWLLRLFESKLFDVSMAISYLYKSKEPGVQAYIGNRLFSFPDSEVDFYLPQLLNMYVHMDTEVGDAIRPYLIHRCRGSITFSLLSAWLLGAYSSDMHISTQRHSRGTKLRKLILSDELKPPTSTSPCVPSPAPSSDSPVPGEAEVFASPSRRTHQRSKSDATMANSGPGTGLRRTGSNPKVEAVHEEPERLRPQREFVKSLLCIGKRLATLPTKEQKTQRLISELSLIPHTQAVVLNSKDKAPYIIYVEVLECESFETSPVPARIPETRIRSARSAENLDCGGAVTMANANGMTSEHRAGSFSTVPNYDNDDEAWATDDIGQLQVEAEAHTSSSDNISQFSVDSITSLESKEPVFIAAGDIRRRLSENLAHTPTTFRRDPEDPSAVALKEPWEEKVRRIREGSPYGHLPNWRLLSVIVKCGDDLRQELLAYQVLRQLQSIWQQERVPLWIKPYKILVMSSDSGMIEPVLNAVSLHQVRKQSQLSLLDYFLQEHGSFTTEAFLTAQRNFVQSCAGYSLICYLLQVKDRHNGNILLDSEGHIIHIDFGFILSSSPRNLGFETSAFKLTSEFVDVMGGLDGDMFIYYKMLMLQGLIAARKHMEKVLQIVEIMQQGSHLPCFHGSSTIRGLKERFHMSLTEEQLQLLVEQLVDGSMRSITTKLYDSFQYVTNGIM</sequence>
<dbReference type="STRING" id="43700.ENSMALP00000017978"/>
<feature type="compositionally biased region" description="Basic and acidic residues" evidence="18">
    <location>
        <begin position="289"/>
        <end position="298"/>
    </location>
</feature>
<keyword evidence="6" id="KW-0808">Transferase</keyword>
<comment type="cofactor">
    <cofactor evidence="2">
        <name>Mg(2+)</name>
        <dbReference type="ChEBI" id="CHEBI:18420"/>
    </cofactor>
</comment>
<dbReference type="PROSITE" id="PS51545">
    <property type="entry name" value="PIK_HELICAL"/>
    <property type="match status" value="1"/>
</dbReference>
<evidence type="ECO:0000256" key="1">
    <source>
        <dbReference type="ARBA" id="ARBA00001936"/>
    </source>
</evidence>
<reference evidence="21" key="2">
    <citation type="submission" date="2025-09" db="UniProtKB">
        <authorList>
            <consortium name="Ensembl"/>
        </authorList>
    </citation>
    <scope>IDENTIFICATION</scope>
</reference>
<evidence type="ECO:0000256" key="2">
    <source>
        <dbReference type="ARBA" id="ARBA00001946"/>
    </source>
</evidence>